<evidence type="ECO:0000313" key="4">
    <source>
        <dbReference type="EMBL" id="MDZ5456967.1"/>
    </source>
</evidence>
<dbReference type="Gene3D" id="3.40.50.1390">
    <property type="entry name" value="Resolvase, N-terminal catalytic domain"/>
    <property type="match status" value="1"/>
</dbReference>
<dbReference type="PROSITE" id="PS51736">
    <property type="entry name" value="RECOMBINASES_3"/>
    <property type="match status" value="1"/>
</dbReference>
<keyword evidence="1" id="KW-0175">Coiled coil</keyword>
<feature type="coiled-coil region" evidence="1">
    <location>
        <begin position="380"/>
        <end position="407"/>
    </location>
</feature>
<dbReference type="Gene3D" id="3.90.1750.20">
    <property type="entry name" value="Putative Large Serine Recombinase, Chain B, Domain 2"/>
    <property type="match status" value="1"/>
</dbReference>
<dbReference type="Pfam" id="PF00239">
    <property type="entry name" value="Resolvase"/>
    <property type="match status" value="1"/>
</dbReference>
<reference evidence="4 5" key="1">
    <citation type="submission" date="2023-11" db="EMBL/GenBank/DDBJ databases">
        <title>Draft genome of Azohydromonas lata strain H1 (DSM1123), a polyhydroxyalkanoate producer.</title>
        <authorList>
            <person name="Traversa D."/>
            <person name="D'Addabbo P."/>
            <person name="Pazzani C."/>
            <person name="Manzari C."/>
            <person name="Chiara M."/>
            <person name="Scrascia M."/>
        </authorList>
    </citation>
    <scope>NUCLEOTIDE SEQUENCE [LARGE SCALE GENOMIC DNA]</scope>
    <source>
        <strain evidence="4 5">H1</strain>
    </source>
</reference>
<feature type="domain" description="Resolvase/invertase-type recombinase catalytic" evidence="2">
    <location>
        <begin position="2"/>
        <end position="149"/>
    </location>
</feature>
<dbReference type="InterPro" id="IPR050639">
    <property type="entry name" value="SSR_resolvase"/>
</dbReference>
<organism evidence="4 5">
    <name type="scientific">Azohydromonas lata</name>
    <dbReference type="NCBI Taxonomy" id="45677"/>
    <lineage>
        <taxon>Bacteria</taxon>
        <taxon>Pseudomonadati</taxon>
        <taxon>Pseudomonadota</taxon>
        <taxon>Betaproteobacteria</taxon>
        <taxon>Burkholderiales</taxon>
        <taxon>Sphaerotilaceae</taxon>
        <taxon>Azohydromonas</taxon>
    </lineage>
</organism>
<evidence type="ECO:0000256" key="1">
    <source>
        <dbReference type="SAM" id="Coils"/>
    </source>
</evidence>
<dbReference type="Pfam" id="PF13408">
    <property type="entry name" value="Zn_ribbon_recom"/>
    <property type="match status" value="1"/>
</dbReference>
<dbReference type="EMBL" id="JAXOJX010000013">
    <property type="protein sequence ID" value="MDZ5456967.1"/>
    <property type="molecule type" value="Genomic_DNA"/>
</dbReference>
<evidence type="ECO:0000259" key="2">
    <source>
        <dbReference type="PROSITE" id="PS51736"/>
    </source>
</evidence>
<dbReference type="Pfam" id="PF07508">
    <property type="entry name" value="Recombinase"/>
    <property type="match status" value="1"/>
</dbReference>
<dbReference type="PANTHER" id="PTHR30461:SF23">
    <property type="entry name" value="DNA RECOMBINASE-RELATED"/>
    <property type="match status" value="1"/>
</dbReference>
<accession>A0ABU5IDC5</accession>
<dbReference type="RefSeq" id="WP_322465396.1">
    <property type="nucleotide sequence ID" value="NZ_JAXOJX010000013.1"/>
</dbReference>
<dbReference type="InterPro" id="IPR025827">
    <property type="entry name" value="Zn_ribbon_recom_dom"/>
</dbReference>
<dbReference type="InterPro" id="IPR006119">
    <property type="entry name" value="Resolv_N"/>
</dbReference>
<protein>
    <submittedName>
        <fullName evidence="4">Recombinase family protein</fullName>
    </submittedName>
</protein>
<dbReference type="CDD" id="cd00338">
    <property type="entry name" value="Ser_Recombinase"/>
    <property type="match status" value="1"/>
</dbReference>
<dbReference type="InterPro" id="IPR038109">
    <property type="entry name" value="DNA_bind_recomb_sf"/>
</dbReference>
<evidence type="ECO:0000259" key="3">
    <source>
        <dbReference type="PROSITE" id="PS51737"/>
    </source>
</evidence>
<dbReference type="InterPro" id="IPR011109">
    <property type="entry name" value="DNA_bind_recombinase_dom"/>
</dbReference>
<dbReference type="Proteomes" id="UP001293718">
    <property type="component" value="Unassembled WGS sequence"/>
</dbReference>
<sequence>MKATIYARFSTDMQSESSIEGQERLCRQRAESEGWTVTAIRADRAVSGQTPVDSRPAGKLLLADVAAGRLQVLLLEGLDRLSRDQVEQERVVRRLEYAGVRIVGVSDGYDSTMCGSRVMRGVRGLINDIFVDDLRKKVHRGISVRAARGLYTGSVPPYGYRIVRTDEGRVLEIDEDQAATVRWAFERFAAGDNLYTLASTLNARGVPSPGGKQWDAAYICGSMPARPGLLQRELYIGRLSWNRTQYLRDPETGKRSWVARPVDEWIVTERPELRIVDEATWSATRARLAAGGPGRGVTKGAKSLLSRLLRCPHCAGAMLAVSSARYGCAARARFGPTACQGYYVRRDIVERRLLAHVREQLLTPAAAMAFEAEFKKAIAAHRSQADEQALQRRRRELEGEIRRLVDGIAAVGVSPALASRLQAAEAELEGVGQSLLLLNRPVAVPNVRELFARKLMDLGTALEQDMRCAREMLREILEDVFLELDGEAVYAVVQTARLELLVANGVSTAQVAGTCPTS</sequence>
<gene>
    <name evidence="4" type="ORF">SM757_10345</name>
</gene>
<dbReference type="SUPFAM" id="SSF53041">
    <property type="entry name" value="Resolvase-like"/>
    <property type="match status" value="1"/>
</dbReference>
<evidence type="ECO:0000313" key="5">
    <source>
        <dbReference type="Proteomes" id="UP001293718"/>
    </source>
</evidence>
<dbReference type="InterPro" id="IPR036162">
    <property type="entry name" value="Resolvase-like_N_sf"/>
</dbReference>
<keyword evidence="5" id="KW-1185">Reference proteome</keyword>
<proteinExistence type="predicted"/>
<dbReference type="PROSITE" id="PS51737">
    <property type="entry name" value="RECOMBINASE_DNA_BIND"/>
    <property type="match status" value="1"/>
</dbReference>
<dbReference type="PANTHER" id="PTHR30461">
    <property type="entry name" value="DNA-INVERTASE FROM LAMBDOID PROPHAGE"/>
    <property type="match status" value="1"/>
</dbReference>
<name>A0ABU5IDC5_9BURK</name>
<comment type="caution">
    <text evidence="4">The sequence shown here is derived from an EMBL/GenBank/DDBJ whole genome shotgun (WGS) entry which is preliminary data.</text>
</comment>
<dbReference type="SMART" id="SM00857">
    <property type="entry name" value="Resolvase"/>
    <property type="match status" value="1"/>
</dbReference>
<feature type="domain" description="Recombinase" evidence="3">
    <location>
        <begin position="157"/>
        <end position="294"/>
    </location>
</feature>